<name>A0A9P5NKW7_GYMJU</name>
<accession>A0A9P5NKW7</accession>
<dbReference type="Proteomes" id="UP000724874">
    <property type="component" value="Unassembled WGS sequence"/>
</dbReference>
<protein>
    <submittedName>
        <fullName evidence="1">Uncharacterized protein</fullName>
    </submittedName>
</protein>
<sequence length="231" mass="25805">MYFTSNKAISLSVKLKNYNFEFGVVPSIDSPLPRISTERPTHKPTFYINLSSKFPSGSTNSFLTSFANIHFPSCAYLDFRPHPSSGLNERWPEVSAFIKSLSSVETLATVDYGIDVLQKCPEGELIMPSLRKIKLDNATPEDIHWSFLAVREKLGVPVSVLYLSGSQIGDWGFCDNFHGMKVVWKSGLGETEAEYTCGTGEPEKLNFGYLQRLDEELLELALAPVLPPNFQ</sequence>
<proteinExistence type="predicted"/>
<keyword evidence="2" id="KW-1185">Reference proteome</keyword>
<comment type="caution">
    <text evidence="1">The sequence shown here is derived from an EMBL/GenBank/DDBJ whole genome shotgun (WGS) entry which is preliminary data.</text>
</comment>
<gene>
    <name evidence="1" type="ORF">CPB84DRAFT_1417047</name>
</gene>
<evidence type="ECO:0000313" key="1">
    <source>
        <dbReference type="EMBL" id="KAF8889735.1"/>
    </source>
</evidence>
<dbReference type="AlphaFoldDB" id="A0A9P5NKW7"/>
<organism evidence="1 2">
    <name type="scientific">Gymnopilus junonius</name>
    <name type="common">Spectacular rustgill mushroom</name>
    <name type="synonym">Gymnopilus spectabilis subsp. junonius</name>
    <dbReference type="NCBI Taxonomy" id="109634"/>
    <lineage>
        <taxon>Eukaryota</taxon>
        <taxon>Fungi</taxon>
        <taxon>Dikarya</taxon>
        <taxon>Basidiomycota</taxon>
        <taxon>Agaricomycotina</taxon>
        <taxon>Agaricomycetes</taxon>
        <taxon>Agaricomycetidae</taxon>
        <taxon>Agaricales</taxon>
        <taxon>Agaricineae</taxon>
        <taxon>Hymenogastraceae</taxon>
        <taxon>Gymnopilus</taxon>
    </lineage>
</organism>
<dbReference type="EMBL" id="JADNYJ010000078">
    <property type="protein sequence ID" value="KAF8889735.1"/>
    <property type="molecule type" value="Genomic_DNA"/>
</dbReference>
<evidence type="ECO:0000313" key="2">
    <source>
        <dbReference type="Proteomes" id="UP000724874"/>
    </source>
</evidence>
<reference evidence="1" key="1">
    <citation type="submission" date="2020-11" db="EMBL/GenBank/DDBJ databases">
        <authorList>
            <consortium name="DOE Joint Genome Institute"/>
            <person name="Ahrendt S."/>
            <person name="Riley R."/>
            <person name="Andreopoulos W."/>
            <person name="LaButti K."/>
            <person name="Pangilinan J."/>
            <person name="Ruiz-duenas F.J."/>
            <person name="Barrasa J.M."/>
            <person name="Sanchez-Garcia M."/>
            <person name="Camarero S."/>
            <person name="Miyauchi S."/>
            <person name="Serrano A."/>
            <person name="Linde D."/>
            <person name="Babiker R."/>
            <person name="Drula E."/>
            <person name="Ayuso-Fernandez I."/>
            <person name="Pacheco R."/>
            <person name="Padilla G."/>
            <person name="Ferreira P."/>
            <person name="Barriuso J."/>
            <person name="Kellner H."/>
            <person name="Castanera R."/>
            <person name="Alfaro M."/>
            <person name="Ramirez L."/>
            <person name="Pisabarro A.G."/>
            <person name="Kuo A."/>
            <person name="Tritt A."/>
            <person name="Lipzen A."/>
            <person name="He G."/>
            <person name="Yan M."/>
            <person name="Ng V."/>
            <person name="Cullen D."/>
            <person name="Martin F."/>
            <person name="Rosso M.-N."/>
            <person name="Henrissat B."/>
            <person name="Hibbett D."/>
            <person name="Martinez A.T."/>
            <person name="Grigoriev I.V."/>
        </authorList>
    </citation>
    <scope>NUCLEOTIDE SEQUENCE</scope>
    <source>
        <strain evidence="1">AH 44721</strain>
    </source>
</reference>